<feature type="transmembrane region" description="Helical" evidence="1">
    <location>
        <begin position="6"/>
        <end position="25"/>
    </location>
</feature>
<keyword evidence="1" id="KW-1133">Transmembrane helix</keyword>
<keyword evidence="1" id="KW-0812">Transmembrane</keyword>
<dbReference type="AlphaFoldDB" id="A0A177Y8N7"/>
<comment type="caution">
    <text evidence="2">The sequence shown here is derived from an EMBL/GenBank/DDBJ whole genome shotgun (WGS) entry which is preliminary data.</text>
</comment>
<dbReference type="Proteomes" id="UP000077519">
    <property type="component" value="Unassembled WGS sequence"/>
</dbReference>
<dbReference type="RefSeq" id="WP_068429709.1">
    <property type="nucleotide sequence ID" value="NZ_LVHI01000032.1"/>
</dbReference>
<name>A0A177Y8N7_9NOCA</name>
<evidence type="ECO:0000313" key="2">
    <source>
        <dbReference type="EMBL" id="OAK51876.1"/>
    </source>
</evidence>
<gene>
    <name evidence="2" type="ORF">A3K89_09315</name>
</gene>
<dbReference type="EMBL" id="LVHI01000032">
    <property type="protein sequence ID" value="OAK51876.1"/>
    <property type="molecule type" value="Genomic_DNA"/>
</dbReference>
<evidence type="ECO:0000256" key="1">
    <source>
        <dbReference type="SAM" id="Phobius"/>
    </source>
</evidence>
<proteinExistence type="predicted"/>
<organism evidence="2 3">
    <name type="scientific">Rhodococcoides kyotonense</name>
    <dbReference type="NCBI Taxonomy" id="398843"/>
    <lineage>
        <taxon>Bacteria</taxon>
        <taxon>Bacillati</taxon>
        <taxon>Actinomycetota</taxon>
        <taxon>Actinomycetes</taxon>
        <taxon>Mycobacteriales</taxon>
        <taxon>Nocardiaceae</taxon>
        <taxon>Rhodococcoides</taxon>
    </lineage>
</organism>
<keyword evidence="3" id="KW-1185">Reference proteome</keyword>
<protein>
    <submittedName>
        <fullName evidence="2">Uncharacterized protein</fullName>
    </submittedName>
</protein>
<accession>A0A177Y8N7</accession>
<evidence type="ECO:0000313" key="3">
    <source>
        <dbReference type="Proteomes" id="UP000077519"/>
    </source>
</evidence>
<feature type="transmembrane region" description="Helical" evidence="1">
    <location>
        <begin position="37"/>
        <end position="59"/>
    </location>
</feature>
<keyword evidence="1" id="KW-0472">Membrane</keyword>
<reference evidence="2 3" key="1">
    <citation type="submission" date="2016-03" db="EMBL/GenBank/DDBJ databases">
        <title>Genome sequence of Rhodococcus kyotonensis KB10.</title>
        <authorList>
            <person name="Jeong H."/>
            <person name="Hong C.E."/>
            <person name="Jo S.H."/>
            <person name="Park J.M."/>
        </authorList>
    </citation>
    <scope>NUCLEOTIDE SEQUENCE [LARGE SCALE GENOMIC DNA]</scope>
    <source>
        <strain evidence="2 3">KB10</strain>
    </source>
</reference>
<sequence>MISWPVAVTIASVCVGFVLFVSAAAGAQQRWNRRRVIALLVAAICCLSVVPLTVALAAAV</sequence>